<protein>
    <submittedName>
        <fullName evidence="2">Pyridoxamine 5'-phosphate oxidase family protein</fullName>
    </submittedName>
</protein>
<dbReference type="Gene3D" id="2.30.110.10">
    <property type="entry name" value="Electron Transport, Fmn-binding Protein, Chain A"/>
    <property type="match status" value="1"/>
</dbReference>
<dbReference type="SUPFAM" id="SSF50475">
    <property type="entry name" value="FMN-binding split barrel"/>
    <property type="match status" value="1"/>
</dbReference>
<gene>
    <name evidence="2" type="ORF">HKK74_14045</name>
</gene>
<reference evidence="2 3" key="1">
    <citation type="submission" date="2020-06" db="EMBL/GenBank/DDBJ databases">
        <title>Actinomadura xiongansis sp. nov., isolated from soil of Baiyangdian.</title>
        <authorList>
            <person name="Zhang X."/>
        </authorList>
    </citation>
    <scope>NUCLEOTIDE SEQUENCE [LARGE SCALE GENOMIC DNA]</scope>
    <source>
        <strain evidence="2 3">HBUM206468</strain>
    </source>
</reference>
<dbReference type="Pfam" id="PF01243">
    <property type="entry name" value="PNPOx_N"/>
    <property type="match status" value="1"/>
</dbReference>
<evidence type="ECO:0000259" key="1">
    <source>
        <dbReference type="Pfam" id="PF01243"/>
    </source>
</evidence>
<dbReference type="InterPro" id="IPR012349">
    <property type="entry name" value="Split_barrel_FMN-bd"/>
</dbReference>
<dbReference type="InterPro" id="IPR011576">
    <property type="entry name" value="Pyridox_Oxase_N"/>
</dbReference>
<organism evidence="2 3">
    <name type="scientific">Actinomadura alba</name>
    <dbReference type="NCBI Taxonomy" id="406431"/>
    <lineage>
        <taxon>Bacteria</taxon>
        <taxon>Bacillati</taxon>
        <taxon>Actinomycetota</taxon>
        <taxon>Actinomycetes</taxon>
        <taxon>Streptosporangiales</taxon>
        <taxon>Thermomonosporaceae</taxon>
        <taxon>Actinomadura</taxon>
    </lineage>
</organism>
<dbReference type="RefSeq" id="WP_187243634.1">
    <property type="nucleotide sequence ID" value="NZ_BAAAOK010000013.1"/>
</dbReference>
<accession>A0ABR7LQ48</accession>
<sequence length="160" mass="17572">MNLPDDLDEMARSVIDTNRYLTLGTTEPDHRPRVSPVYFTHVGYQTFYWVSSPNAQHSRNVAARPEVAIVIFDSTAEIGSGRAVYVGATASIVADDELPRSCAEAFANVDPGAVRFRPDELSGDAGLRLYRAHAATWEVHVPGRDPAYGTGVDSRREVRP</sequence>
<evidence type="ECO:0000313" key="2">
    <source>
        <dbReference type="EMBL" id="MBC6466617.1"/>
    </source>
</evidence>
<comment type="caution">
    <text evidence="2">The sequence shown here is derived from an EMBL/GenBank/DDBJ whole genome shotgun (WGS) entry which is preliminary data.</text>
</comment>
<feature type="domain" description="Pyridoxamine 5'-phosphate oxidase N-terminal" evidence="1">
    <location>
        <begin position="8"/>
        <end position="123"/>
    </location>
</feature>
<proteinExistence type="predicted"/>
<dbReference type="Proteomes" id="UP000805614">
    <property type="component" value="Unassembled WGS sequence"/>
</dbReference>
<evidence type="ECO:0000313" key="3">
    <source>
        <dbReference type="Proteomes" id="UP000805614"/>
    </source>
</evidence>
<dbReference type="EMBL" id="JABVEC010000009">
    <property type="protein sequence ID" value="MBC6466617.1"/>
    <property type="molecule type" value="Genomic_DNA"/>
</dbReference>
<name>A0ABR7LQ48_9ACTN</name>
<keyword evidence="3" id="KW-1185">Reference proteome</keyword>